<dbReference type="Proteomes" id="UP000066284">
    <property type="component" value="Chromosome 1"/>
</dbReference>
<dbReference type="STRING" id="1715989.NITINOP_0659"/>
<keyword evidence="3" id="KW-1185">Reference proteome</keyword>
<dbReference type="AlphaFoldDB" id="A0A0S4KVK2"/>
<dbReference type="EMBL" id="LN885086">
    <property type="protein sequence ID" value="CUQ65634.1"/>
    <property type="molecule type" value="Genomic_DNA"/>
</dbReference>
<protein>
    <submittedName>
        <fullName evidence="2">Uncharacterized protein</fullName>
    </submittedName>
</protein>
<reference evidence="3" key="1">
    <citation type="submission" date="2015-09" db="EMBL/GenBank/DDBJ databases">
        <authorList>
            <person name="Daims H."/>
        </authorList>
    </citation>
    <scope>NUCLEOTIDE SEQUENCE [LARGE SCALE GENOMIC DNA]</scope>
</reference>
<proteinExistence type="predicted"/>
<organism evidence="2 3">
    <name type="scientific">Candidatus Nitrospira inopinata</name>
    <dbReference type="NCBI Taxonomy" id="1715989"/>
    <lineage>
        <taxon>Bacteria</taxon>
        <taxon>Pseudomonadati</taxon>
        <taxon>Nitrospirota</taxon>
        <taxon>Nitrospiria</taxon>
        <taxon>Nitrospirales</taxon>
        <taxon>Nitrospiraceae</taxon>
        <taxon>Nitrospira</taxon>
    </lineage>
</organism>
<evidence type="ECO:0000313" key="3">
    <source>
        <dbReference type="Proteomes" id="UP000066284"/>
    </source>
</evidence>
<gene>
    <name evidence="2" type="ORF">NITINOP_0659</name>
</gene>
<keyword evidence="1" id="KW-1133">Transmembrane helix</keyword>
<sequence length="70" mass="7353">MDRWIKDGEATLFALGGCCGAGCFAERGTGRSPRKGSEGMDPLLLLGVLAFVIGCGGVLILIKGKRKRDL</sequence>
<dbReference type="KEGG" id="nio:NITINOP_0659"/>
<evidence type="ECO:0000313" key="2">
    <source>
        <dbReference type="EMBL" id="CUQ65634.1"/>
    </source>
</evidence>
<keyword evidence="1" id="KW-0812">Transmembrane</keyword>
<keyword evidence="1" id="KW-0472">Membrane</keyword>
<name>A0A0S4KVK2_9BACT</name>
<evidence type="ECO:0000256" key="1">
    <source>
        <dbReference type="SAM" id="Phobius"/>
    </source>
</evidence>
<feature type="transmembrane region" description="Helical" evidence="1">
    <location>
        <begin position="44"/>
        <end position="62"/>
    </location>
</feature>
<accession>A0A0S4KVK2</accession>